<evidence type="ECO:0000259" key="7">
    <source>
        <dbReference type="PROSITE" id="PS51755"/>
    </source>
</evidence>
<evidence type="ECO:0000256" key="4">
    <source>
        <dbReference type="PROSITE-ProRule" id="PRU00169"/>
    </source>
</evidence>
<dbReference type="PROSITE" id="PS50110">
    <property type="entry name" value="RESPONSE_REGULATORY"/>
    <property type="match status" value="1"/>
</dbReference>
<dbReference type="InterPro" id="IPR001789">
    <property type="entry name" value="Sig_transdc_resp-reg_receiver"/>
</dbReference>
<evidence type="ECO:0000256" key="2">
    <source>
        <dbReference type="ARBA" id="ARBA00023012"/>
    </source>
</evidence>
<reference evidence="9" key="1">
    <citation type="journal article" date="2014" name="Genome Announc.">
        <title>Complete Genome Sequence of Campylobacter iguaniorum Strain 1485ET, Isolated from a Bearded Dragon (Pogona vitticeps).</title>
        <authorList>
            <person name="Gilbert M.J."/>
            <person name="Miller W.G."/>
            <person name="Yee E."/>
            <person name="Kik M."/>
            <person name="Wagenaar J.A."/>
            <person name="Duim B."/>
        </authorList>
    </citation>
    <scope>NUCLEOTIDE SEQUENCE [LARGE SCALE GENOMIC DNA]</scope>
    <source>
        <strain evidence="9">1485E</strain>
    </source>
</reference>
<dbReference type="KEGG" id="caj:CIG1485E_1033"/>
<keyword evidence="2" id="KW-0902">Two-component regulatory system</keyword>
<keyword evidence="1 4" id="KW-0597">Phosphoprotein</keyword>
<dbReference type="PANTHER" id="PTHR48111">
    <property type="entry name" value="REGULATOR OF RPOS"/>
    <property type="match status" value="1"/>
</dbReference>
<feature type="DNA-binding region" description="OmpR/PhoB-type" evidence="5">
    <location>
        <begin position="127"/>
        <end position="222"/>
    </location>
</feature>
<dbReference type="GO" id="GO:0005829">
    <property type="term" value="C:cytosol"/>
    <property type="evidence" value="ECO:0007669"/>
    <property type="project" value="TreeGrafter"/>
</dbReference>
<dbReference type="EMBL" id="CP009043">
    <property type="protein sequence ID" value="AII14869.1"/>
    <property type="molecule type" value="Genomic_DNA"/>
</dbReference>
<feature type="domain" description="Response regulatory" evidence="6">
    <location>
        <begin position="3"/>
        <end position="117"/>
    </location>
</feature>
<dbReference type="PROSITE" id="PS51755">
    <property type="entry name" value="OMPR_PHOB"/>
    <property type="match status" value="1"/>
</dbReference>
<feature type="domain" description="OmpR/PhoB-type" evidence="7">
    <location>
        <begin position="127"/>
        <end position="222"/>
    </location>
</feature>
<dbReference type="Proteomes" id="UP000028486">
    <property type="component" value="Chromosome"/>
</dbReference>
<dbReference type="InterPro" id="IPR011006">
    <property type="entry name" value="CheY-like_superfamily"/>
</dbReference>
<dbReference type="HOGENOM" id="CLU_000445_30_3_7"/>
<dbReference type="Pfam" id="PF00486">
    <property type="entry name" value="Trans_reg_C"/>
    <property type="match status" value="1"/>
</dbReference>
<accession>A0A076FGF8</accession>
<evidence type="ECO:0000256" key="3">
    <source>
        <dbReference type="ARBA" id="ARBA00023125"/>
    </source>
</evidence>
<dbReference type="GO" id="GO:0000156">
    <property type="term" value="F:phosphorelay response regulator activity"/>
    <property type="evidence" value="ECO:0007669"/>
    <property type="project" value="TreeGrafter"/>
</dbReference>
<dbReference type="SMART" id="SM00862">
    <property type="entry name" value="Trans_reg_C"/>
    <property type="match status" value="1"/>
</dbReference>
<dbReference type="InterPro" id="IPR001867">
    <property type="entry name" value="OmpR/PhoB-type_DNA-bd"/>
</dbReference>
<evidence type="ECO:0000313" key="9">
    <source>
        <dbReference type="Proteomes" id="UP000028486"/>
    </source>
</evidence>
<keyword evidence="3 5" id="KW-0238">DNA-binding</keyword>
<evidence type="ECO:0000313" key="8">
    <source>
        <dbReference type="EMBL" id="AII14869.1"/>
    </source>
</evidence>
<dbReference type="AlphaFoldDB" id="A0A076FGF8"/>
<name>A0A076FGF8_9BACT</name>
<dbReference type="Gene3D" id="1.10.10.10">
    <property type="entry name" value="Winged helix-like DNA-binding domain superfamily/Winged helix DNA-binding domain"/>
    <property type="match status" value="1"/>
</dbReference>
<organism evidence="8 9">
    <name type="scientific">Campylobacter iguaniorum</name>
    <dbReference type="NCBI Taxonomy" id="1244531"/>
    <lineage>
        <taxon>Bacteria</taxon>
        <taxon>Pseudomonadati</taxon>
        <taxon>Campylobacterota</taxon>
        <taxon>Epsilonproteobacteria</taxon>
        <taxon>Campylobacterales</taxon>
        <taxon>Campylobacteraceae</taxon>
        <taxon>Campylobacter</taxon>
    </lineage>
</organism>
<gene>
    <name evidence="8" type="ORF">CIG1485E_1033</name>
</gene>
<dbReference type="GO" id="GO:0000976">
    <property type="term" value="F:transcription cis-regulatory region binding"/>
    <property type="evidence" value="ECO:0007669"/>
    <property type="project" value="TreeGrafter"/>
</dbReference>
<keyword evidence="9" id="KW-1185">Reference proteome</keyword>
<dbReference type="Pfam" id="PF00072">
    <property type="entry name" value="Response_reg"/>
    <property type="match status" value="1"/>
</dbReference>
<protein>
    <submittedName>
        <fullName evidence="8">Two-component system response regulator</fullName>
    </submittedName>
</protein>
<dbReference type="PATRIC" id="fig|1244531.5.peg.1091"/>
<dbReference type="RefSeq" id="WP_038454431.1">
    <property type="nucleotide sequence ID" value="NZ_CP009043.1"/>
</dbReference>
<dbReference type="Gene3D" id="6.10.250.690">
    <property type="match status" value="1"/>
</dbReference>
<dbReference type="eggNOG" id="COG0745">
    <property type="taxonomic scope" value="Bacteria"/>
</dbReference>
<dbReference type="STRING" id="1244531.CIG2463D_1087"/>
<feature type="modified residue" description="4-aspartylphosphate" evidence="4">
    <location>
        <position position="52"/>
    </location>
</feature>
<evidence type="ECO:0000259" key="6">
    <source>
        <dbReference type="PROSITE" id="PS50110"/>
    </source>
</evidence>
<sequence length="222" mass="25576">MNKILVLEDEPMLQDMMSSYLESSGYEVVSTDNYEEALSLAYESKFDLFIFDVKITRGNGFELLDELRNSGVGTPCIFATSLNAMSDVTSGFKVGCDDYIKKPFELAELLLRVQNILKRNFNHNQNDEFITINNELKFDILQKRLLKGDKMVPLAKKESELLALFLKNKNTILTRDDIYSQIWDMGEMPSELSLRVYIRNLRKIIGNEKIISHSKLGYEYVS</sequence>
<dbReference type="GO" id="GO:0006355">
    <property type="term" value="P:regulation of DNA-templated transcription"/>
    <property type="evidence" value="ECO:0007669"/>
    <property type="project" value="InterPro"/>
</dbReference>
<dbReference type="Gene3D" id="3.40.50.2300">
    <property type="match status" value="1"/>
</dbReference>
<dbReference type="SMART" id="SM00448">
    <property type="entry name" value="REC"/>
    <property type="match status" value="1"/>
</dbReference>
<evidence type="ECO:0000256" key="1">
    <source>
        <dbReference type="ARBA" id="ARBA00022553"/>
    </source>
</evidence>
<evidence type="ECO:0000256" key="5">
    <source>
        <dbReference type="PROSITE-ProRule" id="PRU01091"/>
    </source>
</evidence>
<dbReference type="InterPro" id="IPR039420">
    <property type="entry name" value="WalR-like"/>
</dbReference>
<dbReference type="PANTHER" id="PTHR48111:SF40">
    <property type="entry name" value="PHOSPHATE REGULON TRANSCRIPTIONAL REGULATORY PROTEIN PHOB"/>
    <property type="match status" value="1"/>
</dbReference>
<dbReference type="InterPro" id="IPR036388">
    <property type="entry name" value="WH-like_DNA-bd_sf"/>
</dbReference>
<dbReference type="SUPFAM" id="SSF52172">
    <property type="entry name" value="CheY-like"/>
    <property type="match status" value="1"/>
</dbReference>
<dbReference type="OrthoDB" id="8912111at2"/>
<dbReference type="GO" id="GO:0032993">
    <property type="term" value="C:protein-DNA complex"/>
    <property type="evidence" value="ECO:0007669"/>
    <property type="project" value="TreeGrafter"/>
</dbReference>
<proteinExistence type="predicted"/>
<dbReference type="CDD" id="cd00383">
    <property type="entry name" value="trans_reg_C"/>
    <property type="match status" value="1"/>
</dbReference>